<dbReference type="SUPFAM" id="SSF49464">
    <property type="entry name" value="Carboxypeptidase regulatory domain-like"/>
    <property type="match status" value="1"/>
</dbReference>
<sequence>MLQKHTYSYFLVGVIFLLSLLNTVEGRAQGQVKSIMFTGRVVGVKGTQTLAKAYIFIPKAGRGTLADEAGYFALPVFPGDSVVFSYLGYQKQYHVVPKRHMEESYSAIILMKEDIKTLAEVKVYPYATEEDFKKAFIAMKLPDEFERENLERNTRQELLMQMAAATPMSAASNYRSFMDQQIFGRDNAANRSFSNTLPFLNPFAWASFIKSVKNGDLKKKEYRDILKQAPRENISRQDILKKDN</sequence>
<dbReference type="InterPro" id="IPR008969">
    <property type="entry name" value="CarboxyPept-like_regulatory"/>
</dbReference>
<name>A0A7W6EPB4_9BACT</name>
<keyword evidence="2" id="KW-1185">Reference proteome</keyword>
<accession>A0A7W6EPB4</accession>
<protein>
    <recommendedName>
        <fullName evidence="3">Carboxypeptidase-like regulatory domain-containing protein</fullName>
    </recommendedName>
</protein>
<dbReference type="Pfam" id="PF13715">
    <property type="entry name" value="CarbopepD_reg_2"/>
    <property type="match status" value="1"/>
</dbReference>
<evidence type="ECO:0008006" key="3">
    <source>
        <dbReference type="Google" id="ProtNLM"/>
    </source>
</evidence>
<organism evidence="1 2">
    <name type="scientific">Runella defluvii</name>
    <dbReference type="NCBI Taxonomy" id="370973"/>
    <lineage>
        <taxon>Bacteria</taxon>
        <taxon>Pseudomonadati</taxon>
        <taxon>Bacteroidota</taxon>
        <taxon>Cytophagia</taxon>
        <taxon>Cytophagales</taxon>
        <taxon>Spirosomataceae</taxon>
        <taxon>Runella</taxon>
    </lineage>
</organism>
<reference evidence="1 2" key="1">
    <citation type="submission" date="2020-08" db="EMBL/GenBank/DDBJ databases">
        <title>Genomic Encyclopedia of Type Strains, Phase IV (KMG-IV): sequencing the most valuable type-strain genomes for metagenomic binning, comparative biology and taxonomic classification.</title>
        <authorList>
            <person name="Goeker M."/>
        </authorList>
    </citation>
    <scope>NUCLEOTIDE SEQUENCE [LARGE SCALE GENOMIC DNA]</scope>
    <source>
        <strain evidence="1 2">DSM 17976</strain>
    </source>
</reference>
<gene>
    <name evidence="1" type="ORF">FHS57_001292</name>
</gene>
<dbReference type="RefSeq" id="WP_183972036.1">
    <property type="nucleotide sequence ID" value="NZ_JACIBY010000002.1"/>
</dbReference>
<proteinExistence type="predicted"/>
<dbReference type="Proteomes" id="UP000541352">
    <property type="component" value="Unassembled WGS sequence"/>
</dbReference>
<comment type="caution">
    <text evidence="1">The sequence shown here is derived from an EMBL/GenBank/DDBJ whole genome shotgun (WGS) entry which is preliminary data.</text>
</comment>
<dbReference type="EMBL" id="JACIBY010000002">
    <property type="protein sequence ID" value="MBB3837298.1"/>
    <property type="molecule type" value="Genomic_DNA"/>
</dbReference>
<evidence type="ECO:0000313" key="2">
    <source>
        <dbReference type="Proteomes" id="UP000541352"/>
    </source>
</evidence>
<dbReference type="AlphaFoldDB" id="A0A7W6EPB4"/>
<evidence type="ECO:0000313" key="1">
    <source>
        <dbReference type="EMBL" id="MBB3837298.1"/>
    </source>
</evidence>